<name>A0A7S2X485_PROMC</name>
<protein>
    <recommendedName>
        <fullName evidence="1">PDZ domain-containing protein</fullName>
    </recommendedName>
</protein>
<feature type="domain" description="PDZ" evidence="1">
    <location>
        <begin position="49"/>
        <end position="138"/>
    </location>
</feature>
<dbReference type="InterPro" id="IPR001478">
    <property type="entry name" value="PDZ"/>
</dbReference>
<evidence type="ECO:0000313" key="2">
    <source>
        <dbReference type="EMBL" id="CAD9724702.1"/>
    </source>
</evidence>
<accession>A0A7S2X485</accession>
<proteinExistence type="predicted"/>
<organism evidence="2">
    <name type="scientific">Prorocentrum micans</name>
    <name type="common">Red tide dinoflagellate</name>
    <dbReference type="NCBI Taxonomy" id="2945"/>
    <lineage>
        <taxon>Eukaryota</taxon>
        <taxon>Sar</taxon>
        <taxon>Alveolata</taxon>
        <taxon>Dinophyceae</taxon>
        <taxon>Prorocentrales</taxon>
        <taxon>Prorocentraceae</taxon>
        <taxon>Prorocentrum</taxon>
    </lineage>
</organism>
<dbReference type="EMBL" id="HBHN01006871">
    <property type="protein sequence ID" value="CAD9724702.1"/>
    <property type="molecule type" value="Transcribed_RNA"/>
</dbReference>
<evidence type="ECO:0000259" key="1">
    <source>
        <dbReference type="PROSITE" id="PS50106"/>
    </source>
</evidence>
<dbReference type="PROSITE" id="PS50106">
    <property type="entry name" value="PDZ"/>
    <property type="match status" value="1"/>
</dbReference>
<gene>
    <name evidence="2" type="ORF">PMIC02512_LOCUS1862</name>
</gene>
<dbReference type="AlphaFoldDB" id="A0A7S2X485"/>
<reference evidence="2" key="1">
    <citation type="submission" date="2021-01" db="EMBL/GenBank/DDBJ databases">
        <authorList>
            <person name="Corre E."/>
            <person name="Pelletier E."/>
            <person name="Niang G."/>
            <person name="Scheremetjew M."/>
            <person name="Finn R."/>
            <person name="Kale V."/>
            <person name="Holt S."/>
            <person name="Cochrane G."/>
            <person name="Meng A."/>
            <person name="Brown T."/>
            <person name="Cohen L."/>
        </authorList>
    </citation>
    <scope>NUCLEOTIDE SEQUENCE</scope>
    <source>
        <strain evidence="2">CCCM 845</strain>
    </source>
</reference>
<sequence>MACCCAPAVESTTEVTPQEEPQKIADVAVAEPKAEPYAKGAEPAAETWEVKVQKAAEGPQSKIGLDIFHFPNSADGNALKIKTVKDGLVKDWNERNQANTVQAGDLIVACNGKKGDSKAILQAISESKELTLTIQRQRGAAATRG</sequence>